<evidence type="ECO:0000313" key="3">
    <source>
        <dbReference type="Proteomes" id="UP000834106"/>
    </source>
</evidence>
<dbReference type="Proteomes" id="UP000834106">
    <property type="component" value="Chromosome 3"/>
</dbReference>
<organism evidence="2 3">
    <name type="scientific">Fraxinus pennsylvanica</name>
    <dbReference type="NCBI Taxonomy" id="56036"/>
    <lineage>
        <taxon>Eukaryota</taxon>
        <taxon>Viridiplantae</taxon>
        <taxon>Streptophyta</taxon>
        <taxon>Embryophyta</taxon>
        <taxon>Tracheophyta</taxon>
        <taxon>Spermatophyta</taxon>
        <taxon>Magnoliopsida</taxon>
        <taxon>eudicotyledons</taxon>
        <taxon>Gunneridae</taxon>
        <taxon>Pentapetalae</taxon>
        <taxon>asterids</taxon>
        <taxon>lamiids</taxon>
        <taxon>Lamiales</taxon>
        <taxon>Oleaceae</taxon>
        <taxon>Oleeae</taxon>
        <taxon>Fraxinus</taxon>
    </lineage>
</organism>
<dbReference type="InterPro" id="IPR025086">
    <property type="entry name" value="SDE2/SF3A3_SAP"/>
</dbReference>
<accession>A0AAD2DLF4</accession>
<keyword evidence="3" id="KW-1185">Reference proteome</keyword>
<gene>
    <name evidence="2" type="ORF">FPE_LOCUS5734</name>
</gene>
<dbReference type="Pfam" id="PF13297">
    <property type="entry name" value="SDE2_2C"/>
    <property type="match status" value="1"/>
</dbReference>
<reference evidence="2" key="1">
    <citation type="submission" date="2023-05" db="EMBL/GenBank/DDBJ databases">
        <authorList>
            <person name="Huff M."/>
        </authorList>
    </citation>
    <scope>NUCLEOTIDE SEQUENCE</scope>
</reference>
<name>A0AAD2DLF4_9LAMI</name>
<feature type="domain" description="SDE2/SF3A3 SAP" evidence="1">
    <location>
        <begin position="30"/>
        <end position="73"/>
    </location>
</feature>
<proteinExistence type="predicted"/>
<evidence type="ECO:0000313" key="2">
    <source>
        <dbReference type="EMBL" id="CAI9758304.1"/>
    </source>
</evidence>
<sequence length="102" mass="11740">MEYKIDAEVDEIEPPPAAVITEFEEQWTNGKVEGWDNEGQENGNIPAEHSAIDLDYYTTVEELMEVGPERLKEYKALIMKMRYPSTACREAFSYKAEPYSIV</sequence>
<evidence type="ECO:0000259" key="1">
    <source>
        <dbReference type="Pfam" id="PF13297"/>
    </source>
</evidence>
<dbReference type="EMBL" id="OU503038">
    <property type="protein sequence ID" value="CAI9758304.1"/>
    <property type="molecule type" value="Genomic_DNA"/>
</dbReference>
<protein>
    <recommendedName>
        <fullName evidence="1">SDE2/SF3A3 SAP domain-containing protein</fullName>
    </recommendedName>
</protein>
<dbReference type="AlphaFoldDB" id="A0AAD2DLF4"/>